<dbReference type="EMBL" id="JAYKXN010000003">
    <property type="protein sequence ID" value="KAK7299820.1"/>
    <property type="molecule type" value="Genomic_DNA"/>
</dbReference>
<dbReference type="Proteomes" id="UP001359559">
    <property type="component" value="Unassembled WGS sequence"/>
</dbReference>
<reference evidence="1 2" key="1">
    <citation type="submission" date="2024-01" db="EMBL/GenBank/DDBJ databases">
        <title>The genomes of 5 underutilized Papilionoideae crops provide insights into root nodulation and disease resistance.</title>
        <authorList>
            <person name="Yuan L."/>
        </authorList>
    </citation>
    <scope>NUCLEOTIDE SEQUENCE [LARGE SCALE GENOMIC DNA]</scope>
    <source>
        <strain evidence="1">LY-2023</strain>
        <tissue evidence="1">Leaf</tissue>
    </source>
</reference>
<comment type="caution">
    <text evidence="1">The sequence shown here is derived from an EMBL/GenBank/DDBJ whole genome shotgun (WGS) entry which is preliminary data.</text>
</comment>
<name>A0AAN9JIG0_CLITE</name>
<proteinExistence type="predicted"/>
<accession>A0AAN9JIG0</accession>
<sequence length="69" mass="8112">MKQSYLYFWFYLQQVTGITTFVWNESLFKSITASTSALDGGRLKTLGPRDEINRQAFDLEMEIDRLRLT</sequence>
<dbReference type="AlphaFoldDB" id="A0AAN9JIG0"/>
<organism evidence="1 2">
    <name type="scientific">Clitoria ternatea</name>
    <name type="common">Butterfly pea</name>
    <dbReference type="NCBI Taxonomy" id="43366"/>
    <lineage>
        <taxon>Eukaryota</taxon>
        <taxon>Viridiplantae</taxon>
        <taxon>Streptophyta</taxon>
        <taxon>Embryophyta</taxon>
        <taxon>Tracheophyta</taxon>
        <taxon>Spermatophyta</taxon>
        <taxon>Magnoliopsida</taxon>
        <taxon>eudicotyledons</taxon>
        <taxon>Gunneridae</taxon>
        <taxon>Pentapetalae</taxon>
        <taxon>rosids</taxon>
        <taxon>fabids</taxon>
        <taxon>Fabales</taxon>
        <taxon>Fabaceae</taxon>
        <taxon>Papilionoideae</taxon>
        <taxon>50 kb inversion clade</taxon>
        <taxon>NPAAA clade</taxon>
        <taxon>indigoferoid/millettioid clade</taxon>
        <taxon>Phaseoleae</taxon>
        <taxon>Clitoria</taxon>
    </lineage>
</organism>
<gene>
    <name evidence="1" type="ORF">RJT34_10648</name>
</gene>
<keyword evidence="2" id="KW-1185">Reference proteome</keyword>
<evidence type="ECO:0000313" key="1">
    <source>
        <dbReference type="EMBL" id="KAK7299820.1"/>
    </source>
</evidence>
<protein>
    <submittedName>
        <fullName evidence="1">Uncharacterized protein</fullName>
    </submittedName>
</protein>
<evidence type="ECO:0000313" key="2">
    <source>
        <dbReference type="Proteomes" id="UP001359559"/>
    </source>
</evidence>